<gene>
    <name evidence="1" type="ORF">CCMP2556_LOCUS840</name>
    <name evidence="2" type="ORF">CCMP2556_LOCUS841</name>
</gene>
<comment type="caution">
    <text evidence="2">The sequence shown here is derived from an EMBL/GenBank/DDBJ whole genome shotgun (WGS) entry which is preliminary data.</text>
</comment>
<evidence type="ECO:0000313" key="1">
    <source>
        <dbReference type="EMBL" id="CAK8987350.1"/>
    </source>
</evidence>
<dbReference type="EMBL" id="CAXAMN010000262">
    <property type="protein sequence ID" value="CAK8987351.1"/>
    <property type="molecule type" value="Genomic_DNA"/>
</dbReference>
<accession>A0ABP0HCX7</accession>
<organism evidence="2 3">
    <name type="scientific">Durusdinium trenchii</name>
    <dbReference type="NCBI Taxonomy" id="1381693"/>
    <lineage>
        <taxon>Eukaryota</taxon>
        <taxon>Sar</taxon>
        <taxon>Alveolata</taxon>
        <taxon>Dinophyceae</taxon>
        <taxon>Suessiales</taxon>
        <taxon>Symbiodiniaceae</taxon>
        <taxon>Durusdinium</taxon>
    </lineage>
</organism>
<proteinExistence type="predicted"/>
<reference evidence="2 3" key="1">
    <citation type="submission" date="2024-02" db="EMBL/GenBank/DDBJ databases">
        <authorList>
            <person name="Chen Y."/>
            <person name="Shah S."/>
            <person name="Dougan E. K."/>
            <person name="Thang M."/>
            <person name="Chan C."/>
        </authorList>
    </citation>
    <scope>NUCLEOTIDE SEQUENCE [LARGE SCALE GENOMIC DNA]</scope>
</reference>
<name>A0ABP0HCX7_9DINO</name>
<dbReference type="Proteomes" id="UP001642484">
    <property type="component" value="Unassembled WGS sequence"/>
</dbReference>
<keyword evidence="3" id="KW-1185">Reference proteome</keyword>
<sequence length="128" mass="14420">MATWSEADERKLQELSAKKVMAASSRLGDAEVGTPMPEAKGIDSLKEWGSTLCELPKVKKLNLSYEQLTQRAMEGDTIFRDYLIWWYGPGAKVSRMVEDLVNYVKAIGLTKEILKGSQSKDELNMVLY</sequence>
<evidence type="ECO:0000313" key="2">
    <source>
        <dbReference type="EMBL" id="CAK8987351.1"/>
    </source>
</evidence>
<protein>
    <submittedName>
        <fullName evidence="2">Uncharacterized protein</fullName>
    </submittedName>
</protein>
<evidence type="ECO:0000313" key="3">
    <source>
        <dbReference type="Proteomes" id="UP001642484"/>
    </source>
</evidence>
<dbReference type="EMBL" id="CAXAMN010000261">
    <property type="protein sequence ID" value="CAK8987350.1"/>
    <property type="molecule type" value="Genomic_DNA"/>
</dbReference>